<dbReference type="EMBL" id="FOEI01000006">
    <property type="protein sequence ID" value="SEQ08178.1"/>
    <property type="molecule type" value="Genomic_DNA"/>
</dbReference>
<accession>A0A1H9D5U1</accession>
<dbReference type="AlphaFoldDB" id="A0A1H9D5U1"/>
<dbReference type="Proteomes" id="UP000198648">
    <property type="component" value="Unassembled WGS sequence"/>
</dbReference>
<name>A0A1H9D5U1_9FLAO</name>
<reference evidence="1 2" key="1">
    <citation type="submission" date="2016-10" db="EMBL/GenBank/DDBJ databases">
        <authorList>
            <person name="de Groot N.N."/>
        </authorList>
    </citation>
    <scope>NUCLEOTIDE SEQUENCE [LARGE SCALE GENOMIC DNA]</scope>
    <source>
        <strain evidence="1 2">DSM 27078</strain>
    </source>
</reference>
<organism evidence="1 2">
    <name type="scientific">Flavobacterium urocaniciphilum</name>
    <dbReference type="NCBI Taxonomy" id="1299341"/>
    <lineage>
        <taxon>Bacteria</taxon>
        <taxon>Pseudomonadati</taxon>
        <taxon>Bacteroidota</taxon>
        <taxon>Flavobacteriia</taxon>
        <taxon>Flavobacteriales</taxon>
        <taxon>Flavobacteriaceae</taxon>
        <taxon>Flavobacterium</taxon>
    </lineage>
</organism>
<protein>
    <submittedName>
        <fullName evidence="1">Uncharacterized protein</fullName>
    </submittedName>
</protein>
<dbReference type="STRING" id="1299341.SAMN05444005_10619"/>
<keyword evidence="2" id="KW-1185">Reference proteome</keyword>
<gene>
    <name evidence="1" type="ORF">SAMN05444005_10619</name>
</gene>
<evidence type="ECO:0000313" key="2">
    <source>
        <dbReference type="Proteomes" id="UP000198648"/>
    </source>
</evidence>
<sequence length="234" mass="27766">MPSRGTLVANLTENRMKQNRKETAWKKSRKFGDIHGGRMRLKCADGIFNRTHNLLPPSEGQETPIFIVENTSRDFYFPVTIDEIKETLKKLPKEHTKYLTHIWLDKVKKSEYLKGETLQGQFICGSNIYLIKLYAVPSDNKMLFGQSKLTTKQLNFYKKYCTDLIHNKNGWYLQWTTENYKKYYLEKLLLHEIGHCVDYIYERHWSKANHKQVEDFADNYAVIWSNNIKQTVEE</sequence>
<proteinExistence type="predicted"/>
<evidence type="ECO:0000313" key="1">
    <source>
        <dbReference type="EMBL" id="SEQ08178.1"/>
    </source>
</evidence>